<dbReference type="PANTHER" id="PTHR10773">
    <property type="entry name" value="DNA-DIRECTED RNA POLYMERASES I, II, AND III SUBUNIT RPABC2"/>
    <property type="match status" value="1"/>
</dbReference>
<proteinExistence type="predicted"/>
<evidence type="ECO:0000313" key="2">
    <source>
        <dbReference type="Proteomes" id="UP000478052"/>
    </source>
</evidence>
<dbReference type="OrthoDB" id="6621115at2759"/>
<gene>
    <name evidence="1" type="ORF">FWK35_00032225</name>
</gene>
<evidence type="ECO:0000313" key="1">
    <source>
        <dbReference type="EMBL" id="KAF0713010.1"/>
    </source>
</evidence>
<dbReference type="PANTHER" id="PTHR10773:SF19">
    <property type="match status" value="1"/>
</dbReference>
<sequence>MYCYFDISGLSSFDDTMGVSDYEFPNSPIEVSDFENMSEYEELLRKHVEETNNTYSVDDGVRVTEDSDENITVPRGKKKTKNINNWKRNKCKNANASGVEHYSSWETHFTEKNRARFDEEKQKILSCFNQIGNKEKQDTYIAGLIKINDVVRHRPKNNTKPKSCTCIYKVRINHVEKVVCKKSFCSFFGVGKSRVERIVKLLQKNIPSPVDRRGKHRNRGNAKDDQILFQIDTHIQSFPSRQSHYSRSKNDEVRYLSPDLNVSKMYNLYLMKYESDTWELMKNKNNSIKPTVPIIFIEIVSIQILSCLLGIHAPTHVKLAIH</sequence>
<reference evidence="1 2" key="1">
    <citation type="submission" date="2019-08" db="EMBL/GenBank/DDBJ databases">
        <title>Whole genome of Aphis craccivora.</title>
        <authorList>
            <person name="Voronova N.V."/>
            <person name="Shulinski R.S."/>
            <person name="Bandarenka Y.V."/>
            <person name="Zhorov D.G."/>
            <person name="Warner D."/>
        </authorList>
    </citation>
    <scope>NUCLEOTIDE SEQUENCE [LARGE SCALE GENOMIC DNA]</scope>
    <source>
        <strain evidence="1">180601</strain>
        <tissue evidence="1">Whole Body</tissue>
    </source>
</reference>
<protein>
    <submittedName>
        <fullName evidence="1">NAD-dependent protein deacetylase Sir2B-like</fullName>
    </submittedName>
</protein>
<name>A0A6G0VXG0_APHCR</name>
<dbReference type="EMBL" id="VUJU01010789">
    <property type="protein sequence ID" value="KAF0713010.1"/>
    <property type="molecule type" value="Genomic_DNA"/>
</dbReference>
<dbReference type="Proteomes" id="UP000478052">
    <property type="component" value="Unassembled WGS sequence"/>
</dbReference>
<accession>A0A6G0VXG0</accession>
<organism evidence="1 2">
    <name type="scientific">Aphis craccivora</name>
    <name type="common">Cowpea aphid</name>
    <dbReference type="NCBI Taxonomy" id="307492"/>
    <lineage>
        <taxon>Eukaryota</taxon>
        <taxon>Metazoa</taxon>
        <taxon>Ecdysozoa</taxon>
        <taxon>Arthropoda</taxon>
        <taxon>Hexapoda</taxon>
        <taxon>Insecta</taxon>
        <taxon>Pterygota</taxon>
        <taxon>Neoptera</taxon>
        <taxon>Paraneoptera</taxon>
        <taxon>Hemiptera</taxon>
        <taxon>Sternorrhyncha</taxon>
        <taxon>Aphidomorpha</taxon>
        <taxon>Aphidoidea</taxon>
        <taxon>Aphididae</taxon>
        <taxon>Aphidini</taxon>
        <taxon>Aphis</taxon>
        <taxon>Aphis</taxon>
    </lineage>
</organism>
<keyword evidence="2" id="KW-1185">Reference proteome</keyword>
<comment type="caution">
    <text evidence="1">The sequence shown here is derived from an EMBL/GenBank/DDBJ whole genome shotgun (WGS) entry which is preliminary data.</text>
</comment>
<dbReference type="AlphaFoldDB" id="A0A6G0VXG0"/>